<dbReference type="Gene3D" id="3.20.20.80">
    <property type="entry name" value="Glycosidases"/>
    <property type="match status" value="1"/>
</dbReference>
<dbReference type="OMA" id="FANDESR"/>
<evidence type="ECO:0000313" key="9">
    <source>
        <dbReference type="EMBL" id="OBZ77252.1"/>
    </source>
</evidence>
<feature type="region of interest" description="Disordered" evidence="8">
    <location>
        <begin position="557"/>
        <end position="580"/>
    </location>
</feature>
<sequence>MESRALSEPAVSTKDGRTRLRRACLLYIFPSFFVDPATFGNLPVMDGAFNVISLPCDSKTPWNSGWPTGNYNITFNSDASYISNLGNRSYMAAVSPWFFTHYSPQSYNKNFIYRGDDWLFAQRWELLVQNRSVVPFAQVATWNDFGESHYVGPIEGIQPNSQAWVNGFDHQGWLDLMQYYIAAYKTGSYPAIPKDRVFLWARLYSMNATAPTASGSLATGNGPPNVTISCGSTSKNSVVPAGLSKLKLLLSRDCAVKATVVRGAVTMVKFSPSGFTFRTRPPSYNFNACQNLDAPVNDMVKLHFSPCPSSFVNGSPRSYPSLTTYSPRILTGFAITGTKFWHTDIAMPSSKASGSQKVSKGGFSYRVASQPARLESPPFGPPPAKRQKTKPMMSLVRPPVFDLGASQTARLSQDVKGKGREQQGSAKEVLNDIDDQLWVDRYEPVTEGDLAVHKKKIQDVRQWLLEAFEGGPTGVLKKYRRILVLTGPAGTGKTTTLRVLSRELGFEILEWRNTMDEQFSRENMERVEFEGLSEKFQTFLTRASNCRSIFSGAATHTTTFSPSQSQSRPSQSSSMFTPSPSPINAKRQIILLEDLPNILHASTQAAFHAALEAFVASPDPGVAPLVIIVSDAGLRGENTDDDVDAWRGRKKEAVDVRNVLPPSLLNSPYVTQIGFNAIAATYLRPALKNMLDNHFLSSSGTRPSKDVMDIVVDSSNGDIRSAVMALQFACIRDYATDQRKPTKGRKRTAGLSARVVMEAVTRREQSLALFHLIGKVMYNKRKGDPPNSSASAKDKQRDRELDARLKDLPPLPTHLKEHERRASRVDIENYVQYCDTLDECDSLIDRLSWADSNGGESWHQANPHRFHLLTLGTLHALPSPVTRRSQKPYKPAFFEALRKEREAEDGLTALQNEEWRAQSWSQRDVALELGAVLKARDQSDRNPAAPPLTYRLFSRLEFSQDAVGLEQLAEDGDVSFDVTFANDESRLQKGAGSEEGVRECSWLEDDDIEDF</sequence>
<proteinExistence type="inferred from homology"/>
<dbReference type="GO" id="GO:0000077">
    <property type="term" value="P:DNA damage checkpoint signaling"/>
    <property type="evidence" value="ECO:0007669"/>
    <property type="project" value="TreeGrafter"/>
</dbReference>
<dbReference type="Pfam" id="PF03659">
    <property type="entry name" value="Glyco_hydro_71"/>
    <property type="match status" value="1"/>
</dbReference>
<keyword evidence="5" id="KW-0067">ATP-binding</keyword>
<evidence type="ECO:0000256" key="6">
    <source>
        <dbReference type="ARBA" id="ARBA00023242"/>
    </source>
</evidence>
<dbReference type="GO" id="GO:0005634">
    <property type="term" value="C:nucleus"/>
    <property type="evidence" value="ECO:0007669"/>
    <property type="project" value="UniProtKB-SubCell"/>
</dbReference>
<name>A0A1C7MK51_GRIFR</name>
<keyword evidence="7" id="KW-0131">Cell cycle</keyword>
<dbReference type="InterPro" id="IPR027417">
    <property type="entry name" value="P-loop_NTPase"/>
</dbReference>
<dbReference type="GO" id="GO:0005524">
    <property type="term" value="F:ATP binding"/>
    <property type="evidence" value="ECO:0007669"/>
    <property type="project" value="UniProtKB-KW"/>
</dbReference>
<reference evidence="9 10" key="1">
    <citation type="submission" date="2016-03" db="EMBL/GenBank/DDBJ databases">
        <title>Whole genome sequencing of Grifola frondosa 9006-11.</title>
        <authorList>
            <person name="Min B."/>
            <person name="Park H."/>
            <person name="Kim J.-G."/>
            <person name="Cho H."/>
            <person name="Oh Y.-L."/>
            <person name="Kong W.-S."/>
            <person name="Choi I.-G."/>
        </authorList>
    </citation>
    <scope>NUCLEOTIDE SEQUENCE [LARGE SCALE GENOMIC DNA]</scope>
    <source>
        <strain evidence="9 10">9006-11</strain>
    </source>
</reference>
<dbReference type="PANTHER" id="PTHR12172">
    <property type="entry name" value="CELL CYCLE CHECKPOINT PROTEIN RAD17"/>
    <property type="match status" value="1"/>
</dbReference>
<gene>
    <name evidence="9" type="primary">Rad17</name>
    <name evidence="9" type="ORF">A0H81_01816</name>
</gene>
<protein>
    <submittedName>
        <fullName evidence="9">Cell cycle checkpoint protein RAD17</fullName>
    </submittedName>
</protein>
<keyword evidence="3" id="KW-0547">Nucleotide-binding</keyword>
<dbReference type="CDD" id="cd11577">
    <property type="entry name" value="GH71"/>
    <property type="match status" value="1"/>
</dbReference>
<organism evidence="9 10">
    <name type="scientific">Grifola frondosa</name>
    <name type="common">Maitake</name>
    <name type="synonym">Polyporus frondosus</name>
    <dbReference type="NCBI Taxonomy" id="5627"/>
    <lineage>
        <taxon>Eukaryota</taxon>
        <taxon>Fungi</taxon>
        <taxon>Dikarya</taxon>
        <taxon>Basidiomycota</taxon>
        <taxon>Agaricomycotina</taxon>
        <taxon>Agaricomycetes</taxon>
        <taxon>Polyporales</taxon>
        <taxon>Grifolaceae</taxon>
        <taxon>Grifola</taxon>
    </lineage>
</organism>
<evidence type="ECO:0000256" key="8">
    <source>
        <dbReference type="SAM" id="MobiDB-lite"/>
    </source>
</evidence>
<dbReference type="OrthoDB" id="10265971at2759"/>
<evidence type="ECO:0000313" key="10">
    <source>
        <dbReference type="Proteomes" id="UP000092993"/>
    </source>
</evidence>
<comment type="subcellular location">
    <subcellularLocation>
        <location evidence="1">Nucleus</location>
    </subcellularLocation>
</comment>
<dbReference type="GO" id="GO:0033314">
    <property type="term" value="P:mitotic DNA replication checkpoint signaling"/>
    <property type="evidence" value="ECO:0007669"/>
    <property type="project" value="TreeGrafter"/>
</dbReference>
<dbReference type="Proteomes" id="UP000092993">
    <property type="component" value="Unassembled WGS sequence"/>
</dbReference>
<feature type="compositionally biased region" description="Basic and acidic residues" evidence="8">
    <location>
        <begin position="792"/>
        <end position="807"/>
    </location>
</feature>
<dbReference type="GO" id="GO:0051118">
    <property type="term" value="F:glucan endo-1,3-alpha-glucosidase activity"/>
    <property type="evidence" value="ECO:0007669"/>
    <property type="project" value="InterPro"/>
</dbReference>
<dbReference type="AlphaFoldDB" id="A0A1C7MK51"/>
<dbReference type="GO" id="GO:0003689">
    <property type="term" value="F:DNA clamp loader activity"/>
    <property type="evidence" value="ECO:0007669"/>
    <property type="project" value="TreeGrafter"/>
</dbReference>
<dbReference type="STRING" id="5627.A0A1C7MK51"/>
<dbReference type="EMBL" id="LUGG01000002">
    <property type="protein sequence ID" value="OBZ77252.1"/>
    <property type="molecule type" value="Genomic_DNA"/>
</dbReference>
<evidence type="ECO:0000256" key="7">
    <source>
        <dbReference type="ARBA" id="ARBA00023306"/>
    </source>
</evidence>
<evidence type="ECO:0000256" key="3">
    <source>
        <dbReference type="ARBA" id="ARBA00022741"/>
    </source>
</evidence>
<feature type="region of interest" description="Disordered" evidence="8">
    <location>
        <begin position="780"/>
        <end position="811"/>
    </location>
</feature>
<dbReference type="PANTHER" id="PTHR12172:SF0">
    <property type="entry name" value="CELL CYCLE CHECKPOINT PROTEIN RAD17"/>
    <property type="match status" value="1"/>
</dbReference>
<dbReference type="GO" id="GO:0003682">
    <property type="term" value="F:chromatin binding"/>
    <property type="evidence" value="ECO:0007669"/>
    <property type="project" value="TreeGrafter"/>
</dbReference>
<dbReference type="InterPro" id="IPR004582">
    <property type="entry name" value="Checkpoint_prot_Rad17_Rad24"/>
</dbReference>
<keyword evidence="10" id="KW-1185">Reference proteome</keyword>
<feature type="compositionally biased region" description="Low complexity" evidence="8">
    <location>
        <begin position="557"/>
        <end position="578"/>
    </location>
</feature>
<keyword evidence="6" id="KW-0539">Nucleus</keyword>
<accession>A0A1C7MK51</accession>
<dbReference type="Gene3D" id="3.40.50.300">
    <property type="entry name" value="P-loop containing nucleotide triphosphate hydrolases"/>
    <property type="match status" value="1"/>
</dbReference>
<evidence type="ECO:0000256" key="4">
    <source>
        <dbReference type="ARBA" id="ARBA00022763"/>
    </source>
</evidence>
<evidence type="ECO:0000256" key="2">
    <source>
        <dbReference type="ARBA" id="ARBA00006168"/>
    </source>
</evidence>
<dbReference type="GO" id="GO:0006281">
    <property type="term" value="P:DNA repair"/>
    <property type="evidence" value="ECO:0007669"/>
    <property type="project" value="InterPro"/>
</dbReference>
<comment type="caution">
    <text evidence="9">The sequence shown here is derived from an EMBL/GenBank/DDBJ whole genome shotgun (WGS) entry which is preliminary data.</text>
</comment>
<comment type="similarity">
    <text evidence="2">Belongs to the rad17/RAD24 family.</text>
</comment>
<dbReference type="Pfam" id="PF03215">
    <property type="entry name" value="Rad17"/>
    <property type="match status" value="1"/>
</dbReference>
<feature type="region of interest" description="Disordered" evidence="8">
    <location>
        <begin position="370"/>
        <end position="390"/>
    </location>
</feature>
<dbReference type="InterPro" id="IPR005197">
    <property type="entry name" value="Glyco_hydro_71"/>
</dbReference>
<keyword evidence="4" id="KW-0227">DNA damage</keyword>
<dbReference type="SUPFAM" id="SSF52540">
    <property type="entry name" value="P-loop containing nucleoside triphosphate hydrolases"/>
    <property type="match status" value="1"/>
</dbReference>
<evidence type="ECO:0000256" key="1">
    <source>
        <dbReference type="ARBA" id="ARBA00004123"/>
    </source>
</evidence>
<evidence type="ECO:0000256" key="5">
    <source>
        <dbReference type="ARBA" id="ARBA00022840"/>
    </source>
</evidence>